<dbReference type="Proteomes" id="UP001187192">
    <property type="component" value="Unassembled WGS sequence"/>
</dbReference>
<sequence>MTTRRETSSCCSWKRGGLHLKKGKRKLKLPSMRNPKANVESTTVKQLWQLQRIINPSCNEIMNPEMLFEKTANQIFLLEAKDAPKDKGM</sequence>
<dbReference type="EMBL" id="BTGU01000135">
    <property type="protein sequence ID" value="GMN62793.1"/>
    <property type="molecule type" value="Genomic_DNA"/>
</dbReference>
<comment type="caution">
    <text evidence="1">The sequence shown here is derived from an EMBL/GenBank/DDBJ whole genome shotgun (WGS) entry which is preliminary data.</text>
</comment>
<gene>
    <name evidence="1" type="ORF">TIFTF001_031873</name>
</gene>
<protein>
    <submittedName>
        <fullName evidence="1">Uncharacterized protein</fullName>
    </submittedName>
</protein>
<reference evidence="1" key="1">
    <citation type="submission" date="2023-07" db="EMBL/GenBank/DDBJ databases">
        <title>draft genome sequence of fig (Ficus carica).</title>
        <authorList>
            <person name="Takahashi T."/>
            <person name="Nishimura K."/>
        </authorList>
    </citation>
    <scope>NUCLEOTIDE SEQUENCE</scope>
</reference>
<organism evidence="1 2">
    <name type="scientific">Ficus carica</name>
    <name type="common">Common fig</name>
    <dbReference type="NCBI Taxonomy" id="3494"/>
    <lineage>
        <taxon>Eukaryota</taxon>
        <taxon>Viridiplantae</taxon>
        <taxon>Streptophyta</taxon>
        <taxon>Embryophyta</taxon>
        <taxon>Tracheophyta</taxon>
        <taxon>Spermatophyta</taxon>
        <taxon>Magnoliopsida</taxon>
        <taxon>eudicotyledons</taxon>
        <taxon>Gunneridae</taxon>
        <taxon>Pentapetalae</taxon>
        <taxon>rosids</taxon>
        <taxon>fabids</taxon>
        <taxon>Rosales</taxon>
        <taxon>Moraceae</taxon>
        <taxon>Ficeae</taxon>
        <taxon>Ficus</taxon>
    </lineage>
</organism>
<accession>A0AA88J1N3</accession>
<name>A0AA88J1N3_FICCA</name>
<evidence type="ECO:0000313" key="1">
    <source>
        <dbReference type="EMBL" id="GMN62793.1"/>
    </source>
</evidence>
<proteinExistence type="predicted"/>
<keyword evidence="2" id="KW-1185">Reference proteome</keyword>
<evidence type="ECO:0000313" key="2">
    <source>
        <dbReference type="Proteomes" id="UP001187192"/>
    </source>
</evidence>
<dbReference type="AlphaFoldDB" id="A0AA88J1N3"/>